<proteinExistence type="predicted"/>
<dbReference type="Pfam" id="PF00148">
    <property type="entry name" value="Oxidored_nitro"/>
    <property type="match status" value="1"/>
</dbReference>
<dbReference type="Gene3D" id="3.40.50.1980">
    <property type="entry name" value="Nitrogenase molybdenum iron protein domain"/>
    <property type="match status" value="2"/>
</dbReference>
<dbReference type="OrthoDB" id="4959at2"/>
<gene>
    <name evidence="2" type="ordered locus">TREPR_3540</name>
</gene>
<evidence type="ECO:0000313" key="2">
    <source>
        <dbReference type="EMBL" id="AEF85470.1"/>
    </source>
</evidence>
<protein>
    <recommendedName>
        <fullName evidence="1">Nitrogenase/oxidoreductase component 1 domain-containing protein</fullName>
    </recommendedName>
</protein>
<dbReference type="GO" id="GO:0016491">
    <property type="term" value="F:oxidoreductase activity"/>
    <property type="evidence" value="ECO:0007669"/>
    <property type="project" value="InterPro"/>
</dbReference>
<sequence length="465" mass="51368">MTDALFNGSSAANFYTDELPISELVADADRVLGTDASRATLHYCSPAHGGWGVVKVALTVPETFLLFVCPAACGRHGAIASIEQGYRKKIGYLCITDNEIVLGGYEEEIERAVRELMERVKPRPRALIIFVSCIDDLLGTDYTTALARMEAEHHIPVKLARMNPISMDSKLPPGIRVQKSMYELLPSPVEKDRSILLMGAYRPPTQTSELAKLLKHYGFGPIRHPEYCTDFDSFTEFSRSAASLVVRPEGRAAAEDLRERLGIPEFRAFMAFDRETIFERYRGIIAFLESLNHPGETKDYSPSRESMEAWFKPFIEALEAREAEARTALAGASIALDTSVTIAPFSLALALVKSGLNVTRIYTSQLPGFEKPHLEELARIKGDIMVASPNHVRKYGLRSTTARADIALGFEAGYATSAPITVPVAFDEQLYGFEGYTMVLEAILKSVAVGKSDLRQQVKDYGLVV</sequence>
<dbReference type="AlphaFoldDB" id="F5YIT5"/>
<reference evidence="2 3" key="2">
    <citation type="journal article" date="2011" name="ISME J.">
        <title>RNA-seq reveals cooperative metabolic interactions between two termite-gut spirochete species in co-culture.</title>
        <authorList>
            <person name="Rosenthal A.Z."/>
            <person name="Matson E.G."/>
            <person name="Eldar A."/>
            <person name="Leadbetter J.R."/>
        </authorList>
    </citation>
    <scope>NUCLEOTIDE SEQUENCE [LARGE SCALE GENOMIC DNA]</scope>
    <source>
        <strain evidence="3">ATCC BAA-887 / DSM 12427 / ZAS-2</strain>
    </source>
</reference>
<dbReference type="SUPFAM" id="SSF53807">
    <property type="entry name" value="Helical backbone' metal receptor"/>
    <property type="match status" value="1"/>
</dbReference>
<dbReference type="STRING" id="545694.TREPR_3540"/>
<evidence type="ECO:0000313" key="3">
    <source>
        <dbReference type="Proteomes" id="UP000009223"/>
    </source>
</evidence>
<keyword evidence="3" id="KW-1185">Reference proteome</keyword>
<dbReference type="InterPro" id="IPR000510">
    <property type="entry name" value="Nase/OxRdtase_comp1"/>
</dbReference>
<dbReference type="EMBL" id="CP001843">
    <property type="protein sequence ID" value="AEF85470.1"/>
    <property type="molecule type" value="Genomic_DNA"/>
</dbReference>
<dbReference type="KEGG" id="tpi:TREPR_3540"/>
<dbReference type="RefSeq" id="WP_015706756.1">
    <property type="nucleotide sequence ID" value="NC_015578.1"/>
</dbReference>
<evidence type="ECO:0000259" key="1">
    <source>
        <dbReference type="Pfam" id="PF00148"/>
    </source>
</evidence>
<dbReference type="eggNOG" id="COG2710">
    <property type="taxonomic scope" value="Bacteria"/>
</dbReference>
<accession>F5YIT5</accession>
<dbReference type="HOGENOM" id="CLU_051174_0_0_12"/>
<dbReference type="Proteomes" id="UP000009223">
    <property type="component" value="Chromosome"/>
</dbReference>
<reference evidence="3" key="1">
    <citation type="submission" date="2009-12" db="EMBL/GenBank/DDBJ databases">
        <title>Complete sequence of Treponema primitia strain ZAS-2.</title>
        <authorList>
            <person name="Tetu S.G."/>
            <person name="Matson E."/>
            <person name="Ren Q."/>
            <person name="Seshadri R."/>
            <person name="Elbourne L."/>
            <person name="Hassan K.A."/>
            <person name="Durkin A."/>
            <person name="Radune D."/>
            <person name="Mohamoud Y."/>
            <person name="Shay R."/>
            <person name="Jin S."/>
            <person name="Zhang X."/>
            <person name="Lucey K."/>
            <person name="Ballor N.R."/>
            <person name="Ottesen E."/>
            <person name="Rosenthal R."/>
            <person name="Allen A."/>
            <person name="Leadbetter J.R."/>
            <person name="Paulsen I.T."/>
        </authorList>
    </citation>
    <scope>NUCLEOTIDE SEQUENCE [LARGE SCALE GENOMIC DNA]</scope>
    <source>
        <strain evidence="3">ATCC BAA-887 / DSM 12427 / ZAS-2</strain>
    </source>
</reference>
<name>F5YIT5_TREPZ</name>
<feature type="domain" description="Nitrogenase/oxidoreductase component 1" evidence="1">
    <location>
        <begin position="51"/>
        <end position="423"/>
    </location>
</feature>
<organism evidence="2 3">
    <name type="scientific">Treponema primitia (strain ATCC BAA-887 / DSM 12427 / ZAS-2)</name>
    <dbReference type="NCBI Taxonomy" id="545694"/>
    <lineage>
        <taxon>Bacteria</taxon>
        <taxon>Pseudomonadati</taxon>
        <taxon>Spirochaetota</taxon>
        <taxon>Spirochaetia</taxon>
        <taxon>Spirochaetales</taxon>
        <taxon>Treponemataceae</taxon>
        <taxon>Treponema</taxon>
    </lineage>
</organism>